<dbReference type="Pfam" id="PF00128">
    <property type="entry name" value="Alpha-amylase"/>
    <property type="match status" value="1"/>
</dbReference>
<dbReference type="RefSeq" id="WP_301677055.1">
    <property type="nucleotide sequence ID" value="NZ_VCYI01000005.1"/>
</dbReference>
<name>A0ABT8M2Z2_9EURY</name>
<dbReference type="PANTHER" id="PTHR47786:SF2">
    <property type="entry name" value="GLYCOSYL HYDROLASE FAMILY 13 CATALYTIC DOMAIN-CONTAINING PROTEIN"/>
    <property type="match status" value="1"/>
</dbReference>
<dbReference type="Gene3D" id="3.20.20.80">
    <property type="entry name" value="Glycosidases"/>
    <property type="match status" value="1"/>
</dbReference>
<dbReference type="Proteomes" id="UP001168423">
    <property type="component" value="Unassembled WGS sequence"/>
</dbReference>
<organism evidence="2 3">
    <name type="scientific">Methanoculleus methanifontis</name>
    <dbReference type="NCBI Taxonomy" id="2584086"/>
    <lineage>
        <taxon>Archaea</taxon>
        <taxon>Methanobacteriati</taxon>
        <taxon>Methanobacteriota</taxon>
        <taxon>Stenosarchaea group</taxon>
        <taxon>Methanomicrobia</taxon>
        <taxon>Methanomicrobiales</taxon>
        <taxon>Methanomicrobiaceae</taxon>
        <taxon>Methanoculleus</taxon>
    </lineage>
</organism>
<proteinExistence type="predicted"/>
<feature type="domain" description="Glycosyl hydrolase family 13 catalytic" evidence="1">
    <location>
        <begin position="68"/>
        <end position="386"/>
    </location>
</feature>
<dbReference type="InterPro" id="IPR017853">
    <property type="entry name" value="GH"/>
</dbReference>
<accession>A0ABT8M2Z2</accession>
<dbReference type="SMART" id="SM00642">
    <property type="entry name" value="Aamy"/>
    <property type="match status" value="1"/>
</dbReference>
<dbReference type="CDD" id="cd11347">
    <property type="entry name" value="AmyAc_1"/>
    <property type="match status" value="1"/>
</dbReference>
<dbReference type="SUPFAM" id="SSF51445">
    <property type="entry name" value="(Trans)glycosidases"/>
    <property type="match status" value="1"/>
</dbReference>
<dbReference type="InterPro" id="IPR006047">
    <property type="entry name" value="GH13_cat_dom"/>
</dbReference>
<evidence type="ECO:0000313" key="2">
    <source>
        <dbReference type="EMBL" id="MDN7012467.1"/>
    </source>
</evidence>
<keyword evidence="3" id="KW-1185">Reference proteome</keyword>
<evidence type="ECO:0000259" key="1">
    <source>
        <dbReference type="SMART" id="SM00642"/>
    </source>
</evidence>
<dbReference type="PANTHER" id="PTHR47786">
    <property type="entry name" value="ALPHA-1,4-GLUCAN:MALTOSE-1-PHOSPHATE MALTOSYLTRANSFERASE"/>
    <property type="match status" value="1"/>
</dbReference>
<gene>
    <name evidence="2" type="ORF">FGW20_05305</name>
</gene>
<evidence type="ECO:0000313" key="3">
    <source>
        <dbReference type="Proteomes" id="UP001168423"/>
    </source>
</evidence>
<protein>
    <submittedName>
        <fullName evidence="2">Alpha-amylase</fullName>
    </submittedName>
</protein>
<sequence length="495" mass="56834">MNTHTPRYPALYEVNARILLRQLARIAGRRLTLDDVPDTWIAKIAECGFSWVYLMGVWETGEAALRVSRSNEQWLTGYRGLLPDLSEEDICGSPFAVTGYSLHPDLGEPEELTRFRERLHGEGFRLMLDFVPNHTAPDHPWVREHPDYYVHGTAEELARNPQEFTRVNQPGGSAVSAHGRDPYSGGWPDTLQLDYGNPALQDAMIAELRRIGGQCDGLRCDMAMLVLPEVFRRTWGREMEPFWPRAIDSVHREHPGLTFMAEVYWDLEWTLQEQGFDYTYDKRLYDRLRDGAARPVREHFWADLEYQNKSVRFIENHDEDRAASVFLPEQHRAAAVLGFLSPGLRFFHRGQFSGRHKKTPVHLCRDPEDPADPAVEEFYRRLVACLRLPAFRDGEWRLLDCNPAWEGNPSHDGYIAFAWERGGERFIVTVNYAPDRGQCYVPFPWADLAGKTVRLRDLIGEAVYGRDGAGLLSPGLFLDIPGWGRHVFEVRPEEG</sequence>
<comment type="caution">
    <text evidence="2">The sequence shown here is derived from an EMBL/GenBank/DDBJ whole genome shotgun (WGS) entry which is preliminary data.</text>
</comment>
<reference evidence="2" key="1">
    <citation type="submission" date="2019-05" db="EMBL/GenBank/DDBJ databases">
        <title>Isolation and characterization of methanogens from the cold seep sediment at Four-Way Closure Ridge.</title>
        <authorList>
            <person name="You Y.-T."/>
            <person name="Chen S.-C."/>
            <person name="Zhang W.-L."/>
            <person name="Lai M.-C."/>
        </authorList>
    </citation>
    <scope>NUCLEOTIDE SEQUENCE</scope>
    <source>
        <strain evidence="2">FWC-SCC3</strain>
    </source>
</reference>
<dbReference type="EMBL" id="VCYI01000005">
    <property type="protein sequence ID" value="MDN7012467.1"/>
    <property type="molecule type" value="Genomic_DNA"/>
</dbReference>